<proteinExistence type="predicted"/>
<accession>A0A8S9PFM0</accession>
<sequence>MFNLLWWREDTIDPYTTVEDDGAPSRSEARVAIEPYDRVHFSQMQSLEPQSSKPHRNRSNLYGR</sequence>
<name>A0A8S9PFM0_BRACR</name>
<gene>
    <name evidence="2" type="ORF">F2Q69_00008193</name>
</gene>
<evidence type="ECO:0000313" key="3">
    <source>
        <dbReference type="Proteomes" id="UP000712600"/>
    </source>
</evidence>
<reference evidence="2" key="1">
    <citation type="submission" date="2019-12" db="EMBL/GenBank/DDBJ databases">
        <title>Genome sequencing and annotation of Brassica cretica.</title>
        <authorList>
            <person name="Studholme D.J."/>
            <person name="Sarris P."/>
        </authorList>
    </citation>
    <scope>NUCLEOTIDE SEQUENCE</scope>
    <source>
        <strain evidence="2">PFS-109/04</strain>
        <tissue evidence="2">Leaf</tissue>
    </source>
</reference>
<comment type="caution">
    <text evidence="2">The sequence shown here is derived from an EMBL/GenBank/DDBJ whole genome shotgun (WGS) entry which is preliminary data.</text>
</comment>
<evidence type="ECO:0000313" key="2">
    <source>
        <dbReference type="EMBL" id="KAF3512212.1"/>
    </source>
</evidence>
<organism evidence="2 3">
    <name type="scientific">Brassica cretica</name>
    <name type="common">Mustard</name>
    <dbReference type="NCBI Taxonomy" id="69181"/>
    <lineage>
        <taxon>Eukaryota</taxon>
        <taxon>Viridiplantae</taxon>
        <taxon>Streptophyta</taxon>
        <taxon>Embryophyta</taxon>
        <taxon>Tracheophyta</taxon>
        <taxon>Spermatophyta</taxon>
        <taxon>Magnoliopsida</taxon>
        <taxon>eudicotyledons</taxon>
        <taxon>Gunneridae</taxon>
        <taxon>Pentapetalae</taxon>
        <taxon>rosids</taxon>
        <taxon>malvids</taxon>
        <taxon>Brassicales</taxon>
        <taxon>Brassicaceae</taxon>
        <taxon>Brassiceae</taxon>
        <taxon>Brassica</taxon>
    </lineage>
</organism>
<dbReference type="AlphaFoldDB" id="A0A8S9PFM0"/>
<dbReference type="Proteomes" id="UP000712600">
    <property type="component" value="Unassembled WGS sequence"/>
</dbReference>
<feature type="compositionally biased region" description="Polar residues" evidence="1">
    <location>
        <begin position="42"/>
        <end position="52"/>
    </location>
</feature>
<feature type="region of interest" description="Disordered" evidence="1">
    <location>
        <begin position="42"/>
        <end position="64"/>
    </location>
</feature>
<dbReference type="EMBL" id="QGKX02001521">
    <property type="protein sequence ID" value="KAF3512212.1"/>
    <property type="molecule type" value="Genomic_DNA"/>
</dbReference>
<protein>
    <submittedName>
        <fullName evidence="2">Uncharacterized protein</fullName>
    </submittedName>
</protein>
<evidence type="ECO:0000256" key="1">
    <source>
        <dbReference type="SAM" id="MobiDB-lite"/>
    </source>
</evidence>